<reference evidence="2" key="1">
    <citation type="submission" date="2021-08" db="EMBL/GenBank/DDBJ databases">
        <authorList>
            <person name="Misof B."/>
            <person name="Oliver O."/>
            <person name="Podsiadlowski L."/>
            <person name="Donath A."/>
            <person name="Peters R."/>
            <person name="Mayer C."/>
            <person name="Rust J."/>
            <person name="Gunkel S."/>
            <person name="Lesny P."/>
            <person name="Martin S."/>
            <person name="Oeyen J.P."/>
            <person name="Petersen M."/>
            <person name="Panagiotis P."/>
            <person name="Wilbrandt J."/>
            <person name="Tanja T."/>
        </authorList>
    </citation>
    <scope>NUCLEOTIDE SEQUENCE</scope>
    <source>
        <strain evidence="2">GBR_01_08_01A</strain>
        <tissue evidence="2">Thorax + abdomen</tissue>
    </source>
</reference>
<evidence type="ECO:0000256" key="1">
    <source>
        <dbReference type="SAM" id="MobiDB-lite"/>
    </source>
</evidence>
<dbReference type="AlphaFoldDB" id="A0AAD9VIQ6"/>
<dbReference type="EMBL" id="JAIFRP010004408">
    <property type="protein sequence ID" value="KAK2576094.1"/>
    <property type="molecule type" value="Genomic_DNA"/>
</dbReference>
<dbReference type="Proteomes" id="UP001258017">
    <property type="component" value="Unassembled WGS sequence"/>
</dbReference>
<sequence>MDPGQRARSGNGGELWSFSRGQERVWRGRKWRDEVLPYYESRWTLMRAESPSRRSTGSGSNGNSSCDSAPGSGSSRHRLARLSSGSRRHPRERRRR</sequence>
<evidence type="ECO:0000313" key="2">
    <source>
        <dbReference type="EMBL" id="KAK2576094.1"/>
    </source>
</evidence>
<comment type="caution">
    <text evidence="2">The sequence shown here is derived from an EMBL/GenBank/DDBJ whole genome shotgun (WGS) entry which is preliminary data.</text>
</comment>
<evidence type="ECO:0000313" key="3">
    <source>
        <dbReference type="Proteomes" id="UP001258017"/>
    </source>
</evidence>
<feature type="region of interest" description="Disordered" evidence="1">
    <location>
        <begin position="46"/>
        <end position="96"/>
    </location>
</feature>
<organism evidence="2 3">
    <name type="scientific">Odynerus spinipes</name>
    <dbReference type="NCBI Taxonomy" id="1348599"/>
    <lineage>
        <taxon>Eukaryota</taxon>
        <taxon>Metazoa</taxon>
        <taxon>Ecdysozoa</taxon>
        <taxon>Arthropoda</taxon>
        <taxon>Hexapoda</taxon>
        <taxon>Insecta</taxon>
        <taxon>Pterygota</taxon>
        <taxon>Neoptera</taxon>
        <taxon>Endopterygota</taxon>
        <taxon>Hymenoptera</taxon>
        <taxon>Apocrita</taxon>
        <taxon>Aculeata</taxon>
        <taxon>Vespoidea</taxon>
        <taxon>Vespidae</taxon>
        <taxon>Eumeninae</taxon>
        <taxon>Odynerus</taxon>
    </lineage>
</organism>
<proteinExistence type="predicted"/>
<feature type="compositionally biased region" description="Low complexity" evidence="1">
    <location>
        <begin position="53"/>
        <end position="74"/>
    </location>
</feature>
<gene>
    <name evidence="2" type="ORF">KPH14_007429</name>
</gene>
<name>A0AAD9VIQ6_9HYME</name>
<reference evidence="2" key="2">
    <citation type="journal article" date="2023" name="Commun. Biol.">
        <title>Intrasexual cuticular hydrocarbon dimorphism in a wasp sheds light on hydrocarbon biosynthesis genes in Hymenoptera.</title>
        <authorList>
            <person name="Moris V.C."/>
            <person name="Podsiadlowski L."/>
            <person name="Martin S."/>
            <person name="Oeyen J.P."/>
            <person name="Donath A."/>
            <person name="Petersen M."/>
            <person name="Wilbrandt J."/>
            <person name="Misof B."/>
            <person name="Liedtke D."/>
            <person name="Thamm M."/>
            <person name="Scheiner R."/>
            <person name="Schmitt T."/>
            <person name="Niehuis O."/>
        </authorList>
    </citation>
    <scope>NUCLEOTIDE SEQUENCE</scope>
    <source>
        <strain evidence="2">GBR_01_08_01A</strain>
    </source>
</reference>
<feature type="compositionally biased region" description="Basic residues" evidence="1">
    <location>
        <begin position="75"/>
        <end position="96"/>
    </location>
</feature>
<accession>A0AAD9VIQ6</accession>
<keyword evidence="3" id="KW-1185">Reference proteome</keyword>
<protein>
    <submittedName>
        <fullName evidence="2">Uncharacterized protein</fullName>
    </submittedName>
</protein>